<dbReference type="Pfam" id="PF04519">
    <property type="entry name" value="Bactofilin"/>
    <property type="match status" value="1"/>
</dbReference>
<evidence type="ECO:0000313" key="3">
    <source>
        <dbReference type="Proteomes" id="UP000092884"/>
    </source>
</evidence>
<protein>
    <submittedName>
        <fullName evidence="2">Polymer-forming cytoskeletal family protein</fullName>
    </submittedName>
</protein>
<name>A0A1B1U4X8_9HELI</name>
<dbReference type="OrthoDB" id="5327254at2"/>
<organism evidence="2 3">
    <name type="scientific">Helicobacter enhydrae</name>
    <dbReference type="NCBI Taxonomy" id="222136"/>
    <lineage>
        <taxon>Bacteria</taxon>
        <taxon>Pseudomonadati</taxon>
        <taxon>Campylobacterota</taxon>
        <taxon>Epsilonproteobacteria</taxon>
        <taxon>Campylobacterales</taxon>
        <taxon>Helicobacteraceae</taxon>
        <taxon>Helicobacter</taxon>
    </lineage>
</organism>
<reference evidence="3" key="1">
    <citation type="submission" date="2016-07" db="EMBL/GenBank/DDBJ databases">
        <authorList>
            <person name="Florea S."/>
            <person name="Webb J.S."/>
            <person name="Jaromczyk J."/>
            <person name="Schardl C.L."/>
        </authorList>
    </citation>
    <scope>NUCLEOTIDE SEQUENCE [LARGE SCALE GENOMIC DNA]</scope>
    <source>
        <strain evidence="3">MIT 01-6242</strain>
    </source>
</reference>
<dbReference type="InterPro" id="IPR007607">
    <property type="entry name" value="BacA/B"/>
</dbReference>
<dbReference type="Proteomes" id="UP000092884">
    <property type="component" value="Chromosome"/>
</dbReference>
<proteinExistence type="inferred from homology"/>
<accession>A0A1B1U4X8</accession>
<keyword evidence="3" id="KW-1185">Reference proteome</keyword>
<evidence type="ECO:0000313" key="2">
    <source>
        <dbReference type="EMBL" id="ANV97762.1"/>
    </source>
</evidence>
<sequence>MAIFTQDHQHTNEGSGATIIASGTKIKGEIDTQCHLHIDGEFEGVIHSSHTINIGKSGVVNGEIYSEKLIVNGKFVGSVKSRVVEIMPQGKIDGKVTSHELVIERKGILTGESIVEDGDRLE</sequence>
<gene>
    <name evidence="2" type="ORF">BBW65_02620</name>
</gene>
<dbReference type="STRING" id="222136.BBW65_02620"/>
<dbReference type="AlphaFoldDB" id="A0A1B1U4X8"/>
<dbReference type="KEGG" id="het:BBW65_02620"/>
<dbReference type="PANTHER" id="PTHR35024">
    <property type="entry name" value="HYPOTHETICAL CYTOSOLIC PROTEIN"/>
    <property type="match status" value="1"/>
</dbReference>
<dbReference type="EMBL" id="CP016503">
    <property type="protein sequence ID" value="ANV97762.1"/>
    <property type="molecule type" value="Genomic_DNA"/>
</dbReference>
<dbReference type="RefSeq" id="WP_066339303.1">
    <property type="nucleotide sequence ID" value="NZ_CP016503.1"/>
</dbReference>
<comment type="similarity">
    <text evidence="1">Belongs to the bactofilin family.</text>
</comment>
<dbReference type="PANTHER" id="PTHR35024:SF4">
    <property type="entry name" value="POLYMER-FORMING CYTOSKELETAL PROTEIN"/>
    <property type="match status" value="1"/>
</dbReference>
<evidence type="ECO:0000256" key="1">
    <source>
        <dbReference type="ARBA" id="ARBA00044755"/>
    </source>
</evidence>